<keyword evidence="4 8" id="KW-0812">Transmembrane</keyword>
<dbReference type="SUPFAM" id="SSF103506">
    <property type="entry name" value="Mitochondrial carrier"/>
    <property type="match status" value="1"/>
</dbReference>
<dbReference type="PANTHER" id="PTHR45667">
    <property type="entry name" value="S-ADENOSYLMETHIONINE MITOCHONDRIAL CARRIER PROTEIN"/>
    <property type="match status" value="1"/>
</dbReference>
<evidence type="ECO:0000256" key="1">
    <source>
        <dbReference type="ARBA" id="ARBA00004141"/>
    </source>
</evidence>
<evidence type="ECO:0000313" key="10">
    <source>
        <dbReference type="EMBL" id="KAG0583646.1"/>
    </source>
</evidence>
<proteinExistence type="inferred from homology"/>
<protein>
    <recommendedName>
        <fullName evidence="12">Mitochondrial carrier protein</fullName>
    </recommendedName>
</protein>
<keyword evidence="3 9" id="KW-0813">Transport</keyword>
<comment type="similarity">
    <text evidence="2 9">Belongs to the mitochondrial carrier (TC 2.A.29) family.</text>
</comment>
<dbReference type="AlphaFoldDB" id="A0A8T0ILB7"/>
<name>A0A8T0ILB7_CERPU</name>
<evidence type="ECO:0008006" key="12">
    <source>
        <dbReference type="Google" id="ProtNLM"/>
    </source>
</evidence>
<keyword evidence="5" id="KW-0677">Repeat</keyword>
<dbReference type="GO" id="GO:0016020">
    <property type="term" value="C:membrane"/>
    <property type="evidence" value="ECO:0007669"/>
    <property type="project" value="UniProtKB-SubCell"/>
</dbReference>
<dbReference type="Gene3D" id="1.50.40.10">
    <property type="entry name" value="Mitochondrial carrier domain"/>
    <property type="match status" value="1"/>
</dbReference>
<keyword evidence="7 8" id="KW-0472">Membrane</keyword>
<evidence type="ECO:0000256" key="6">
    <source>
        <dbReference type="ARBA" id="ARBA00022989"/>
    </source>
</evidence>
<evidence type="ECO:0000256" key="4">
    <source>
        <dbReference type="ARBA" id="ARBA00022692"/>
    </source>
</evidence>
<reference evidence="10" key="1">
    <citation type="submission" date="2020-06" db="EMBL/GenBank/DDBJ databases">
        <title>WGS assembly of Ceratodon purpureus strain R40.</title>
        <authorList>
            <person name="Carey S.B."/>
            <person name="Jenkins J."/>
            <person name="Shu S."/>
            <person name="Lovell J.T."/>
            <person name="Sreedasyam A."/>
            <person name="Maumus F."/>
            <person name="Tiley G.P."/>
            <person name="Fernandez-Pozo N."/>
            <person name="Barry K."/>
            <person name="Chen C."/>
            <person name="Wang M."/>
            <person name="Lipzen A."/>
            <person name="Daum C."/>
            <person name="Saski C.A."/>
            <person name="Payton A.C."/>
            <person name="Mcbreen J.C."/>
            <person name="Conrad R.E."/>
            <person name="Kollar L.M."/>
            <person name="Olsson S."/>
            <person name="Huttunen S."/>
            <person name="Landis J.B."/>
            <person name="Wickett N.J."/>
            <person name="Johnson M.G."/>
            <person name="Rensing S.A."/>
            <person name="Grimwood J."/>
            <person name="Schmutz J."/>
            <person name="Mcdaniel S.F."/>
        </authorList>
    </citation>
    <scope>NUCLEOTIDE SEQUENCE</scope>
    <source>
        <strain evidence="10">R40</strain>
    </source>
</reference>
<evidence type="ECO:0000256" key="5">
    <source>
        <dbReference type="ARBA" id="ARBA00022737"/>
    </source>
</evidence>
<evidence type="ECO:0000313" key="11">
    <source>
        <dbReference type="Proteomes" id="UP000822688"/>
    </source>
</evidence>
<dbReference type="Proteomes" id="UP000822688">
    <property type="component" value="Chromosome 3"/>
</dbReference>
<accession>A0A8T0ILB7</accession>
<feature type="repeat" description="Solcar" evidence="8">
    <location>
        <begin position="111"/>
        <end position="208"/>
    </location>
</feature>
<evidence type="ECO:0000256" key="7">
    <source>
        <dbReference type="ARBA" id="ARBA00023136"/>
    </source>
</evidence>
<dbReference type="PROSITE" id="PS50920">
    <property type="entry name" value="SOLCAR"/>
    <property type="match status" value="3"/>
</dbReference>
<gene>
    <name evidence="10" type="ORF">KC19_3G151600</name>
</gene>
<evidence type="ECO:0000256" key="9">
    <source>
        <dbReference type="RuleBase" id="RU000488"/>
    </source>
</evidence>
<evidence type="ECO:0000256" key="3">
    <source>
        <dbReference type="ARBA" id="ARBA00022448"/>
    </source>
</evidence>
<sequence>MAPGAARVREDVGRQSSMLTHVHGVLNPVSYDNLVENLKQRCTLRPAEEPSGAMSPRQNVRISFASVHCAAGNNLEIERALTEGTVAPKVKQQKWSFRFPFIDDANPSAAETALNHVYAGTMARTLSQVGGHPVDTVKTRMQIRDPPKKLRKWKKNIASHHIGIGPVGVDNWFFKGPADLYRGVMGAFLGTVPNALLYFGAYETAKQNLEKYLPPGVVHVASASIGTLASSIVRVPADTLKHRVQAYMHPNVFEAFRSVVTAEGVGGLYKGFLPTLMRDIPEIAIQFGVYEKLRSVVQKKRNVTKLTTPEHLLLGACAGAIAAAFTMPLDLVKTRQQCGTKQAIPMIVATVIREKGASGLFSGLGARTIHVSLMSALFFGLFEYCKLIIKPHRTGDDKLLLPKLWNKRRTKIWKRQFVRQ</sequence>
<dbReference type="InterPro" id="IPR023395">
    <property type="entry name" value="MCP_dom_sf"/>
</dbReference>
<comment type="caution">
    <text evidence="10">The sequence shown here is derived from an EMBL/GenBank/DDBJ whole genome shotgun (WGS) entry which is preliminary data.</text>
</comment>
<organism evidence="10 11">
    <name type="scientific">Ceratodon purpureus</name>
    <name type="common">Fire moss</name>
    <name type="synonym">Dicranum purpureum</name>
    <dbReference type="NCBI Taxonomy" id="3225"/>
    <lineage>
        <taxon>Eukaryota</taxon>
        <taxon>Viridiplantae</taxon>
        <taxon>Streptophyta</taxon>
        <taxon>Embryophyta</taxon>
        <taxon>Bryophyta</taxon>
        <taxon>Bryophytina</taxon>
        <taxon>Bryopsida</taxon>
        <taxon>Dicranidae</taxon>
        <taxon>Pseudoditrichales</taxon>
        <taxon>Ditrichaceae</taxon>
        <taxon>Ceratodon</taxon>
    </lineage>
</organism>
<feature type="repeat" description="Solcar" evidence="8">
    <location>
        <begin position="310"/>
        <end position="388"/>
    </location>
</feature>
<keyword evidence="11" id="KW-1185">Reference proteome</keyword>
<keyword evidence="6" id="KW-1133">Transmembrane helix</keyword>
<dbReference type="InterPro" id="IPR018108">
    <property type="entry name" value="MCP_transmembrane"/>
</dbReference>
<dbReference type="OrthoDB" id="415315at2759"/>
<dbReference type="Pfam" id="PF00153">
    <property type="entry name" value="Mito_carr"/>
    <property type="match status" value="3"/>
</dbReference>
<dbReference type="EMBL" id="CM026423">
    <property type="protein sequence ID" value="KAG0583646.1"/>
    <property type="molecule type" value="Genomic_DNA"/>
</dbReference>
<feature type="repeat" description="Solcar" evidence="8">
    <location>
        <begin position="214"/>
        <end position="296"/>
    </location>
</feature>
<evidence type="ECO:0000256" key="2">
    <source>
        <dbReference type="ARBA" id="ARBA00006375"/>
    </source>
</evidence>
<evidence type="ECO:0000256" key="8">
    <source>
        <dbReference type="PROSITE-ProRule" id="PRU00282"/>
    </source>
</evidence>
<comment type="subcellular location">
    <subcellularLocation>
        <location evidence="1">Membrane</location>
        <topology evidence="1">Multi-pass membrane protein</topology>
    </subcellularLocation>
</comment>